<gene>
    <name evidence="3" type="primary">rpfG_2</name>
    <name evidence="3" type="ORF">Pan14r_30350</name>
</gene>
<dbReference type="Proteomes" id="UP000317238">
    <property type="component" value="Unassembled WGS sequence"/>
</dbReference>
<dbReference type="CDD" id="cd00077">
    <property type="entry name" value="HDc"/>
    <property type="match status" value="1"/>
</dbReference>
<keyword evidence="4" id="KW-1185">Reference proteome</keyword>
<proteinExistence type="predicted"/>
<dbReference type="EMBL" id="SJPL01000001">
    <property type="protein sequence ID" value="TWT70728.1"/>
    <property type="molecule type" value="Genomic_DNA"/>
</dbReference>
<organism evidence="3 4">
    <name type="scientific">Crateriforma conspicua</name>
    <dbReference type="NCBI Taxonomy" id="2527996"/>
    <lineage>
        <taxon>Bacteria</taxon>
        <taxon>Pseudomonadati</taxon>
        <taxon>Planctomycetota</taxon>
        <taxon>Planctomycetia</taxon>
        <taxon>Planctomycetales</taxon>
        <taxon>Planctomycetaceae</taxon>
        <taxon>Crateriforma</taxon>
    </lineage>
</organism>
<sequence length="424" mass="46952">MGQSANVTIWVEDLQSGVVCSHPIVDQSGVLLLGANTEITESVIAGLVDRGIEQVEVHPKDAAQFQKDDSKRKEPSAKRTTHADTEQSALDSGRPLRNFLVDRFDEPLDEKRYESLKKDYASAIEQVDEIREAVSKHQLKTIEAIDDLSQRFTSNLIDDHDQTVSVFGSAQEQCDLTERSVKLANLGMAVAVEMGLDGKAVSEIGTTGLLHDVGLFMMDEKFRQVGVVLSEDEQWTYRKHPILSEQCLSEVGEVASHIRLAVEQVHEQYNGVGFPRGLSGNRIHPYARILNVVDAYLQLILPTDRRPGILPHDAIGILLHQARHGLFEPTVIRAFLLTQTLFPLGSTVELTDGTMATVIRRPRDGYAMPVLQRESGERIDLSQSTIQIARPIRSDAVDQVRISQQAMESMTLESAMQAAINISG</sequence>
<protein>
    <submittedName>
        <fullName evidence="3">Cyclic di-GMP phosphodiesterase response regulator RpfG</fullName>
        <ecNumber evidence="3">3.1.4.52</ecNumber>
    </submittedName>
</protein>
<dbReference type="EC" id="3.1.4.52" evidence="3"/>
<feature type="region of interest" description="Disordered" evidence="1">
    <location>
        <begin position="59"/>
        <end position="90"/>
    </location>
</feature>
<dbReference type="AlphaFoldDB" id="A0A5C5Y724"/>
<dbReference type="InterPro" id="IPR003607">
    <property type="entry name" value="HD/PDEase_dom"/>
</dbReference>
<evidence type="ECO:0000259" key="2">
    <source>
        <dbReference type="PROSITE" id="PS51832"/>
    </source>
</evidence>
<dbReference type="InterPro" id="IPR037522">
    <property type="entry name" value="HD_GYP_dom"/>
</dbReference>
<evidence type="ECO:0000313" key="4">
    <source>
        <dbReference type="Proteomes" id="UP000317238"/>
    </source>
</evidence>
<dbReference type="PANTHER" id="PTHR43155:SF2">
    <property type="entry name" value="CYCLIC DI-GMP PHOSPHODIESTERASE PA4108"/>
    <property type="match status" value="1"/>
</dbReference>
<dbReference type="RefSeq" id="WP_197203682.1">
    <property type="nucleotide sequence ID" value="NZ_SJPL01000001.1"/>
</dbReference>
<dbReference type="GO" id="GO:0071111">
    <property type="term" value="F:cyclic-guanylate-specific phosphodiesterase activity"/>
    <property type="evidence" value="ECO:0007669"/>
    <property type="project" value="UniProtKB-EC"/>
</dbReference>
<keyword evidence="3" id="KW-0378">Hydrolase</keyword>
<feature type="compositionally biased region" description="Basic and acidic residues" evidence="1">
    <location>
        <begin position="59"/>
        <end position="85"/>
    </location>
</feature>
<evidence type="ECO:0000256" key="1">
    <source>
        <dbReference type="SAM" id="MobiDB-lite"/>
    </source>
</evidence>
<dbReference type="Gene3D" id="1.10.3210.10">
    <property type="entry name" value="Hypothetical protein af1432"/>
    <property type="match status" value="1"/>
</dbReference>
<dbReference type="PROSITE" id="PS51832">
    <property type="entry name" value="HD_GYP"/>
    <property type="match status" value="1"/>
</dbReference>
<dbReference type="Pfam" id="PF13487">
    <property type="entry name" value="HD_5"/>
    <property type="match status" value="1"/>
</dbReference>
<feature type="domain" description="HD-GYP" evidence="2">
    <location>
        <begin position="156"/>
        <end position="351"/>
    </location>
</feature>
<comment type="caution">
    <text evidence="3">The sequence shown here is derived from an EMBL/GenBank/DDBJ whole genome shotgun (WGS) entry which is preliminary data.</text>
</comment>
<name>A0A5C5Y724_9PLAN</name>
<accession>A0A5C5Y724</accession>
<reference evidence="3 4" key="1">
    <citation type="submission" date="2019-02" db="EMBL/GenBank/DDBJ databases">
        <title>Deep-cultivation of Planctomycetes and their phenomic and genomic characterization uncovers novel biology.</title>
        <authorList>
            <person name="Wiegand S."/>
            <person name="Jogler M."/>
            <person name="Boedeker C."/>
            <person name="Pinto D."/>
            <person name="Vollmers J."/>
            <person name="Rivas-Marin E."/>
            <person name="Kohn T."/>
            <person name="Peeters S.H."/>
            <person name="Heuer A."/>
            <person name="Rast P."/>
            <person name="Oberbeckmann S."/>
            <person name="Bunk B."/>
            <person name="Jeske O."/>
            <person name="Meyerdierks A."/>
            <person name="Storesund J.E."/>
            <person name="Kallscheuer N."/>
            <person name="Luecker S."/>
            <person name="Lage O.M."/>
            <person name="Pohl T."/>
            <person name="Merkel B.J."/>
            <person name="Hornburger P."/>
            <person name="Mueller R.-W."/>
            <person name="Bruemmer F."/>
            <person name="Labrenz M."/>
            <person name="Spormann A.M."/>
            <person name="Op Den Camp H."/>
            <person name="Overmann J."/>
            <person name="Amann R."/>
            <person name="Jetten M.S.M."/>
            <person name="Mascher T."/>
            <person name="Medema M.H."/>
            <person name="Devos D.P."/>
            <person name="Kaster A.-K."/>
            <person name="Ovreas L."/>
            <person name="Rohde M."/>
            <person name="Galperin M.Y."/>
            <person name="Jogler C."/>
        </authorList>
    </citation>
    <scope>NUCLEOTIDE SEQUENCE [LARGE SCALE GENOMIC DNA]</scope>
    <source>
        <strain evidence="3 4">Pan14r</strain>
    </source>
</reference>
<dbReference type="PANTHER" id="PTHR43155">
    <property type="entry name" value="CYCLIC DI-GMP PHOSPHODIESTERASE PA4108-RELATED"/>
    <property type="match status" value="1"/>
</dbReference>
<dbReference type="SUPFAM" id="SSF109604">
    <property type="entry name" value="HD-domain/PDEase-like"/>
    <property type="match status" value="1"/>
</dbReference>
<evidence type="ECO:0000313" key="3">
    <source>
        <dbReference type="EMBL" id="TWT70728.1"/>
    </source>
</evidence>